<dbReference type="Proteomes" id="UP000004200">
    <property type="component" value="Unassembled WGS sequence"/>
</dbReference>
<feature type="compositionally biased region" description="Polar residues" evidence="1">
    <location>
        <begin position="167"/>
        <end position="185"/>
    </location>
</feature>
<dbReference type="InterPro" id="IPR050400">
    <property type="entry name" value="Bact_Cytoskel_RodZ"/>
</dbReference>
<dbReference type="Pfam" id="PF13464">
    <property type="entry name" value="RodZ_C"/>
    <property type="match status" value="1"/>
</dbReference>
<organism evidence="4 5">
    <name type="scientific">Thiorhodococcus drewsii AZ1</name>
    <dbReference type="NCBI Taxonomy" id="765913"/>
    <lineage>
        <taxon>Bacteria</taxon>
        <taxon>Pseudomonadati</taxon>
        <taxon>Pseudomonadota</taxon>
        <taxon>Gammaproteobacteria</taxon>
        <taxon>Chromatiales</taxon>
        <taxon>Chromatiaceae</taxon>
        <taxon>Thiorhodococcus</taxon>
    </lineage>
</organism>
<keyword evidence="2" id="KW-1133">Transmembrane helix</keyword>
<evidence type="ECO:0000313" key="5">
    <source>
        <dbReference type="Proteomes" id="UP000004200"/>
    </source>
</evidence>
<keyword evidence="2" id="KW-0472">Membrane</keyword>
<sequence>MNPSQDIQSGNQNPADLSKGPGHRLRELRESRGIEIERVIAQLHLQRGVVDALEQDRYEDLPPPVFVAGYLKNYARLLGTDPAPIVAAYRASLPDYVQHTSTAGALLPPRRSSVPWAWIIILALIGGGAAGAFFWWQNQQKTTTEATAENPASTDNAVDTAAADNAETSAQSEEGQPQDSETQVPPDTIPLRTLEPTPASTAATEEPTTATQSTTQAAADTEEPAPQEEEAPPEQTGPPEVALEFTGTTWIDVRDAKGKVVLNGEMGEGERRVLTGEPPYKLVIGNAAATRMTIGDKPFDIESRARGNVARFSLDPTAP</sequence>
<dbReference type="STRING" id="765913.ThidrDRAFT_2770"/>
<comment type="caution">
    <text evidence="4">The sequence shown here is derived from an EMBL/GenBank/DDBJ whole genome shotgun (WGS) entry which is preliminary data.</text>
</comment>
<dbReference type="PANTHER" id="PTHR34475">
    <property type="match status" value="1"/>
</dbReference>
<evidence type="ECO:0000256" key="1">
    <source>
        <dbReference type="SAM" id="MobiDB-lite"/>
    </source>
</evidence>
<keyword evidence="2" id="KW-0812">Transmembrane</keyword>
<dbReference type="Gene3D" id="1.10.260.40">
    <property type="entry name" value="lambda repressor-like DNA-binding domains"/>
    <property type="match status" value="1"/>
</dbReference>
<dbReference type="PATRIC" id="fig|765913.3.peg.2826"/>
<feature type="domain" description="Cytoskeleton protein RodZ-like C-terminal" evidence="3">
    <location>
        <begin position="243"/>
        <end position="313"/>
    </location>
</feature>
<dbReference type="eggNOG" id="COG1426">
    <property type="taxonomic scope" value="Bacteria"/>
</dbReference>
<protein>
    <submittedName>
        <fullName evidence="4">XRE family transcriptional regulator</fullName>
    </submittedName>
</protein>
<reference evidence="4 5" key="1">
    <citation type="submission" date="2011-06" db="EMBL/GenBank/DDBJ databases">
        <title>The draft genome of Thiorhodococcus drewsii AZ1.</title>
        <authorList>
            <consortium name="US DOE Joint Genome Institute (JGI-PGF)"/>
            <person name="Lucas S."/>
            <person name="Han J."/>
            <person name="Lapidus A."/>
            <person name="Cheng J.-F."/>
            <person name="Goodwin L."/>
            <person name="Pitluck S."/>
            <person name="Peters L."/>
            <person name="Land M.L."/>
            <person name="Hauser L."/>
            <person name="Vogl K."/>
            <person name="Liu Z."/>
            <person name="Imhoff J."/>
            <person name="Thiel V."/>
            <person name="Frigaard N.-U."/>
            <person name="Bryant D.A."/>
            <person name="Woyke T.J."/>
        </authorList>
    </citation>
    <scope>NUCLEOTIDE SEQUENCE [LARGE SCALE GENOMIC DNA]</scope>
    <source>
        <strain evidence="4 5">AZ1</strain>
    </source>
</reference>
<dbReference type="RefSeq" id="WP_007041483.1">
    <property type="nucleotide sequence ID" value="NZ_AFWT01000019.1"/>
</dbReference>
<dbReference type="PANTHER" id="PTHR34475:SF1">
    <property type="entry name" value="CYTOSKELETON PROTEIN RODZ"/>
    <property type="match status" value="1"/>
</dbReference>
<dbReference type="GO" id="GO:0003677">
    <property type="term" value="F:DNA binding"/>
    <property type="evidence" value="ECO:0007669"/>
    <property type="project" value="InterPro"/>
</dbReference>
<feature type="compositionally biased region" description="Acidic residues" evidence="1">
    <location>
        <begin position="220"/>
        <end position="232"/>
    </location>
</feature>
<evidence type="ECO:0000256" key="2">
    <source>
        <dbReference type="SAM" id="Phobius"/>
    </source>
</evidence>
<gene>
    <name evidence="4" type="ORF">ThidrDRAFT_2770</name>
</gene>
<feature type="region of interest" description="Disordered" evidence="1">
    <location>
        <begin position="1"/>
        <end position="22"/>
    </location>
</feature>
<dbReference type="AlphaFoldDB" id="G2E3A7"/>
<dbReference type="EMBL" id="AFWT01000019">
    <property type="protein sequence ID" value="EGV30296.1"/>
    <property type="molecule type" value="Genomic_DNA"/>
</dbReference>
<dbReference type="InterPro" id="IPR010982">
    <property type="entry name" value="Lambda_DNA-bd_dom_sf"/>
</dbReference>
<feature type="transmembrane region" description="Helical" evidence="2">
    <location>
        <begin position="116"/>
        <end position="136"/>
    </location>
</feature>
<feature type="compositionally biased region" description="Polar residues" evidence="1">
    <location>
        <begin position="1"/>
        <end position="15"/>
    </location>
</feature>
<evidence type="ECO:0000259" key="3">
    <source>
        <dbReference type="Pfam" id="PF13464"/>
    </source>
</evidence>
<name>G2E3A7_9GAMM</name>
<dbReference type="Pfam" id="PF13413">
    <property type="entry name" value="HTH_25"/>
    <property type="match status" value="1"/>
</dbReference>
<accession>G2E3A7</accession>
<evidence type="ECO:0000313" key="4">
    <source>
        <dbReference type="EMBL" id="EGV30296.1"/>
    </source>
</evidence>
<dbReference type="InterPro" id="IPR025194">
    <property type="entry name" value="RodZ-like_C"/>
</dbReference>
<proteinExistence type="predicted"/>
<feature type="region of interest" description="Disordered" evidence="1">
    <location>
        <begin position="165"/>
        <end position="241"/>
    </location>
</feature>
<feature type="compositionally biased region" description="Low complexity" evidence="1">
    <location>
        <begin position="195"/>
        <end position="219"/>
    </location>
</feature>
<dbReference type="OrthoDB" id="9790252at2"/>
<keyword evidence="5" id="KW-1185">Reference proteome</keyword>